<dbReference type="Gene3D" id="3.30.70.380">
    <property type="entry name" value="Ferrodoxin-fold anticodon-binding domain"/>
    <property type="match status" value="1"/>
</dbReference>
<dbReference type="SUPFAM" id="SSF46955">
    <property type="entry name" value="Putative DNA-binding domain"/>
    <property type="match status" value="2"/>
</dbReference>
<organism evidence="14 15">
    <name type="scientific">Candidatus Curtissbacteria bacterium RIFCSPHIGHO2_12_41_11</name>
    <dbReference type="NCBI Taxonomy" id="1797718"/>
    <lineage>
        <taxon>Bacteria</taxon>
        <taxon>Candidatus Curtissiibacteriota</taxon>
    </lineage>
</organism>
<dbReference type="PANTHER" id="PTHR10947">
    <property type="entry name" value="PHENYLALANYL-TRNA SYNTHETASE BETA CHAIN AND LEUCINE-RICH REPEAT-CONTAINING PROTEIN 47"/>
    <property type="match status" value="1"/>
</dbReference>
<proteinExistence type="inferred from homology"/>
<dbReference type="SUPFAM" id="SSF54991">
    <property type="entry name" value="Anticodon-binding domain of PheRS"/>
    <property type="match status" value="1"/>
</dbReference>
<evidence type="ECO:0000256" key="9">
    <source>
        <dbReference type="ARBA" id="ARBA00023146"/>
    </source>
</evidence>
<dbReference type="SMART" id="SM00896">
    <property type="entry name" value="FDX-ACB"/>
    <property type="match status" value="1"/>
</dbReference>
<dbReference type="InterPro" id="IPR005146">
    <property type="entry name" value="B3/B4_tRNA-bd"/>
</dbReference>
<dbReference type="Pfam" id="PF03483">
    <property type="entry name" value="B3_4"/>
    <property type="match status" value="1"/>
</dbReference>
<evidence type="ECO:0000313" key="14">
    <source>
        <dbReference type="EMBL" id="OGE00599.1"/>
    </source>
</evidence>
<dbReference type="HAMAP" id="MF_00283">
    <property type="entry name" value="Phe_tRNA_synth_beta1"/>
    <property type="match status" value="1"/>
</dbReference>
<evidence type="ECO:0000256" key="4">
    <source>
        <dbReference type="ARBA" id="ARBA00022723"/>
    </source>
</evidence>
<keyword evidence="3 11" id="KW-0436">Ligase</keyword>
<comment type="cofactor">
    <cofactor evidence="11">
        <name>Mg(2+)</name>
        <dbReference type="ChEBI" id="CHEBI:18420"/>
    </cofactor>
    <text evidence="11">Binds 2 magnesium ions per tetramer.</text>
</comment>
<feature type="domain" description="B5" evidence="13">
    <location>
        <begin position="297"/>
        <end position="373"/>
    </location>
</feature>
<evidence type="ECO:0000256" key="2">
    <source>
        <dbReference type="ARBA" id="ARBA00011209"/>
    </source>
</evidence>
<evidence type="ECO:0000256" key="1">
    <source>
        <dbReference type="ARBA" id="ARBA00008653"/>
    </source>
</evidence>
<keyword evidence="9 11" id="KW-0030">Aminoacyl-tRNA synthetase</keyword>
<dbReference type="Pfam" id="PF03147">
    <property type="entry name" value="FDX-ACB"/>
    <property type="match status" value="1"/>
</dbReference>
<dbReference type="Pfam" id="PF17759">
    <property type="entry name" value="tRNA_synthFbeta"/>
    <property type="match status" value="1"/>
</dbReference>
<dbReference type="PROSITE" id="PS51483">
    <property type="entry name" value="B5"/>
    <property type="match status" value="1"/>
</dbReference>
<evidence type="ECO:0000256" key="5">
    <source>
        <dbReference type="ARBA" id="ARBA00022741"/>
    </source>
</evidence>
<dbReference type="InterPro" id="IPR041616">
    <property type="entry name" value="PheRS_beta_core"/>
</dbReference>
<evidence type="ECO:0000259" key="12">
    <source>
        <dbReference type="PROSITE" id="PS51447"/>
    </source>
</evidence>
<comment type="similarity">
    <text evidence="1 11">Belongs to the phenylalanyl-tRNA synthetase beta subunit family. Type 1 subfamily.</text>
</comment>
<dbReference type="EC" id="6.1.1.20" evidence="11"/>
<feature type="domain" description="FDX-ACB" evidence="12">
    <location>
        <begin position="584"/>
        <end position="677"/>
    </location>
</feature>
<name>A0A1F5H931_9BACT</name>
<dbReference type="GO" id="GO:0005524">
    <property type="term" value="F:ATP binding"/>
    <property type="evidence" value="ECO:0007669"/>
    <property type="project" value="UniProtKB-UniRule"/>
</dbReference>
<dbReference type="InterPro" id="IPR004532">
    <property type="entry name" value="Phe-tRNA-ligase_IIc_bsu_bact"/>
</dbReference>
<sequence>MNIRVPVSWLRDYLKANIAAKTIANLLSLSGPSIERVEKRGDDYIFDVEVTSNRSDAFSVFGIAREANAILTNENIKSELISPKGLNLPLEPDRTNPLTLDVKITDHRLCPRFTAIIVDNVKIKPSPAIICKRLESVGIRAINNIVDISNYIMLELGQPMHTFDFDKIKNHKMTLRPSREGEKIKTLDGKVQKLPKGAIVIEDEGRLIDLCGIMGGENSQITRRTKKVVLFVQAYDPQTIRKTCQALAFRTEAATRFEKGIDLEGIVPALSRAVYLTKQVSNAKIASELIDITAVKSVEKTISLSLNKLKNYLGVEISVEKTTKILGLLGFAVKTTPQVISAVVPSWRILDVKDDVDLIEEIARVYGYHHLPSNLPEGQIPQGGESDLAGVIELKKALKYLSLTEVISYSIIAKELFELSKTKEKEAVELANPLTSEWQFMRPTVLVSLAQVIAENQNIEKDIKVFEVAKTYIKNEGDLPKQDLMLAIAWQNADFYQIKGLVENVFEILLRIPKFQKFTGENHLFEKEEVAQIKVGESLVGTCGILNDQIIDYFNLEGQVAACEINLSIIYQLPTFQLSYKPVPKYSAVIEDISAIFNQKTLLAEIIAQVKKAGSPLVKKVDVIDIFKDEKIGKDKKSVTLRLTYQRSDRTPTQEEVIIVREKIIDAFSKSFQAIIRR</sequence>
<evidence type="ECO:0000256" key="7">
    <source>
        <dbReference type="ARBA" id="ARBA00022842"/>
    </source>
</evidence>
<dbReference type="InterPro" id="IPR045060">
    <property type="entry name" value="Phe-tRNA-ligase_IIc_bsu"/>
</dbReference>
<evidence type="ECO:0000256" key="10">
    <source>
        <dbReference type="ARBA" id="ARBA00049255"/>
    </source>
</evidence>
<comment type="catalytic activity">
    <reaction evidence="10 11">
        <text>tRNA(Phe) + L-phenylalanine + ATP = L-phenylalanyl-tRNA(Phe) + AMP + diphosphate + H(+)</text>
        <dbReference type="Rhea" id="RHEA:19413"/>
        <dbReference type="Rhea" id="RHEA-COMP:9668"/>
        <dbReference type="Rhea" id="RHEA-COMP:9699"/>
        <dbReference type="ChEBI" id="CHEBI:15378"/>
        <dbReference type="ChEBI" id="CHEBI:30616"/>
        <dbReference type="ChEBI" id="CHEBI:33019"/>
        <dbReference type="ChEBI" id="CHEBI:58095"/>
        <dbReference type="ChEBI" id="CHEBI:78442"/>
        <dbReference type="ChEBI" id="CHEBI:78531"/>
        <dbReference type="ChEBI" id="CHEBI:456215"/>
        <dbReference type="EC" id="6.1.1.20"/>
    </reaction>
</comment>
<dbReference type="NCBIfam" id="TIGR00472">
    <property type="entry name" value="pheT_bact"/>
    <property type="match status" value="1"/>
</dbReference>
<dbReference type="EMBL" id="MFBH01000003">
    <property type="protein sequence ID" value="OGE00599.1"/>
    <property type="molecule type" value="Genomic_DNA"/>
</dbReference>
<dbReference type="Gene3D" id="3.30.56.10">
    <property type="match status" value="2"/>
</dbReference>
<dbReference type="SMART" id="SM00873">
    <property type="entry name" value="B3_4"/>
    <property type="match status" value="1"/>
</dbReference>
<keyword evidence="7 11" id="KW-0460">Magnesium</keyword>
<evidence type="ECO:0000313" key="15">
    <source>
        <dbReference type="Proteomes" id="UP000178393"/>
    </source>
</evidence>
<evidence type="ECO:0000259" key="13">
    <source>
        <dbReference type="PROSITE" id="PS51483"/>
    </source>
</evidence>
<dbReference type="SMART" id="SM00874">
    <property type="entry name" value="B5"/>
    <property type="match status" value="1"/>
</dbReference>
<dbReference type="InterPro" id="IPR009061">
    <property type="entry name" value="DNA-bd_dom_put_sf"/>
</dbReference>
<comment type="caution">
    <text evidence="14">The sequence shown here is derived from an EMBL/GenBank/DDBJ whole genome shotgun (WGS) entry which is preliminary data.</text>
</comment>
<keyword evidence="8 11" id="KW-0648">Protein biosynthesis</keyword>
<keyword evidence="4 11" id="KW-0479">Metal-binding</keyword>
<dbReference type="PROSITE" id="PS51447">
    <property type="entry name" value="FDX_ACB"/>
    <property type="match status" value="1"/>
</dbReference>
<dbReference type="Gene3D" id="3.50.40.10">
    <property type="entry name" value="Phenylalanyl-trna Synthetase, Chain B, domain 3"/>
    <property type="match status" value="1"/>
</dbReference>
<feature type="binding site" evidence="11">
    <location>
        <position position="360"/>
    </location>
    <ligand>
        <name>Mg(2+)</name>
        <dbReference type="ChEBI" id="CHEBI:18420"/>
        <note>shared with alpha subunit</note>
    </ligand>
</feature>
<feature type="binding site" evidence="11">
    <location>
        <position position="361"/>
    </location>
    <ligand>
        <name>Mg(2+)</name>
        <dbReference type="ChEBI" id="CHEBI:18420"/>
        <note>shared with alpha subunit</note>
    </ligand>
</feature>
<evidence type="ECO:0000256" key="6">
    <source>
        <dbReference type="ARBA" id="ARBA00022840"/>
    </source>
</evidence>
<keyword evidence="5 11" id="KW-0547">Nucleotide-binding</keyword>
<dbReference type="CDD" id="cd00769">
    <property type="entry name" value="PheRS_beta_core"/>
    <property type="match status" value="1"/>
</dbReference>
<protein>
    <recommendedName>
        <fullName evidence="11">Phenylalanine--tRNA ligase beta subunit</fullName>
        <ecNumber evidence="11">6.1.1.20</ecNumber>
    </recommendedName>
    <alternativeName>
        <fullName evidence="11">Phenylalanyl-tRNA synthetase beta subunit</fullName>
        <shortName evidence="11">PheRS</shortName>
    </alternativeName>
</protein>
<dbReference type="AlphaFoldDB" id="A0A1F5H931"/>
<dbReference type="PANTHER" id="PTHR10947:SF0">
    <property type="entry name" value="PHENYLALANINE--TRNA LIGASE BETA SUBUNIT"/>
    <property type="match status" value="1"/>
</dbReference>
<dbReference type="GO" id="GO:0000287">
    <property type="term" value="F:magnesium ion binding"/>
    <property type="evidence" value="ECO:0007669"/>
    <property type="project" value="UniProtKB-UniRule"/>
</dbReference>
<keyword evidence="6 11" id="KW-0067">ATP-binding</keyword>
<dbReference type="SUPFAM" id="SSF55681">
    <property type="entry name" value="Class II aaRS and biotin synthetases"/>
    <property type="match status" value="1"/>
</dbReference>
<dbReference type="InterPro" id="IPR020825">
    <property type="entry name" value="Phe-tRNA_synthase-like_B3/B4"/>
</dbReference>
<dbReference type="InterPro" id="IPR005147">
    <property type="entry name" value="tRNA_synthase_B5-dom"/>
</dbReference>
<evidence type="ECO:0000256" key="8">
    <source>
        <dbReference type="ARBA" id="ARBA00022917"/>
    </source>
</evidence>
<dbReference type="InterPro" id="IPR036690">
    <property type="entry name" value="Fdx_antiC-bd_sf"/>
</dbReference>
<dbReference type="SUPFAM" id="SSF56037">
    <property type="entry name" value="PheT/TilS domain"/>
    <property type="match status" value="1"/>
</dbReference>
<comment type="subcellular location">
    <subcellularLocation>
        <location evidence="11">Cytoplasm</location>
    </subcellularLocation>
</comment>
<dbReference type="Proteomes" id="UP000178393">
    <property type="component" value="Unassembled WGS sequence"/>
</dbReference>
<keyword evidence="11" id="KW-0963">Cytoplasm</keyword>
<dbReference type="InterPro" id="IPR005121">
    <property type="entry name" value="Fdx_antiC-bd"/>
</dbReference>
<gene>
    <name evidence="11" type="primary">pheT</name>
    <name evidence="14" type="ORF">A2W45_00125</name>
</gene>
<dbReference type="InterPro" id="IPR045864">
    <property type="entry name" value="aa-tRNA-synth_II/BPL/LPL"/>
</dbReference>
<reference evidence="14 15" key="1">
    <citation type="journal article" date="2016" name="Nat. Commun.">
        <title>Thousands of microbial genomes shed light on interconnected biogeochemical processes in an aquifer system.</title>
        <authorList>
            <person name="Anantharaman K."/>
            <person name="Brown C.T."/>
            <person name="Hug L.A."/>
            <person name="Sharon I."/>
            <person name="Castelle C.J."/>
            <person name="Probst A.J."/>
            <person name="Thomas B.C."/>
            <person name="Singh A."/>
            <person name="Wilkins M.J."/>
            <person name="Karaoz U."/>
            <person name="Brodie E.L."/>
            <person name="Williams K.H."/>
            <person name="Hubbard S.S."/>
            <person name="Banfield J.F."/>
        </authorList>
    </citation>
    <scope>NUCLEOTIDE SEQUENCE [LARGE SCALE GENOMIC DNA]</scope>
</reference>
<feature type="binding site" evidence="11">
    <location>
        <position position="351"/>
    </location>
    <ligand>
        <name>Mg(2+)</name>
        <dbReference type="ChEBI" id="CHEBI:18420"/>
        <note>shared with alpha subunit</note>
    </ligand>
</feature>
<dbReference type="GO" id="GO:0006432">
    <property type="term" value="P:phenylalanyl-tRNA aminoacylation"/>
    <property type="evidence" value="ECO:0007669"/>
    <property type="project" value="UniProtKB-UniRule"/>
</dbReference>
<dbReference type="GO" id="GO:0004826">
    <property type="term" value="F:phenylalanine-tRNA ligase activity"/>
    <property type="evidence" value="ECO:0007669"/>
    <property type="project" value="UniProtKB-UniRule"/>
</dbReference>
<feature type="binding site" evidence="11">
    <location>
        <position position="357"/>
    </location>
    <ligand>
        <name>Mg(2+)</name>
        <dbReference type="ChEBI" id="CHEBI:18420"/>
        <note>shared with alpha subunit</note>
    </ligand>
</feature>
<dbReference type="Pfam" id="PF03484">
    <property type="entry name" value="B5"/>
    <property type="match status" value="1"/>
</dbReference>
<dbReference type="GO" id="GO:0009328">
    <property type="term" value="C:phenylalanine-tRNA ligase complex"/>
    <property type="evidence" value="ECO:0007669"/>
    <property type="project" value="TreeGrafter"/>
</dbReference>
<dbReference type="Gene3D" id="3.30.930.10">
    <property type="entry name" value="Bira Bifunctional Protein, Domain 2"/>
    <property type="match status" value="1"/>
</dbReference>
<evidence type="ECO:0000256" key="11">
    <source>
        <dbReference type="HAMAP-Rule" id="MF_00283"/>
    </source>
</evidence>
<dbReference type="GO" id="GO:0003723">
    <property type="term" value="F:RNA binding"/>
    <property type="evidence" value="ECO:0007669"/>
    <property type="project" value="InterPro"/>
</dbReference>
<evidence type="ECO:0000256" key="3">
    <source>
        <dbReference type="ARBA" id="ARBA00022598"/>
    </source>
</evidence>
<comment type="subunit">
    <text evidence="2 11">Tetramer of two alpha and two beta subunits.</text>
</comment>
<accession>A0A1F5H931</accession>